<dbReference type="GO" id="GO:0008233">
    <property type="term" value="F:peptidase activity"/>
    <property type="evidence" value="ECO:0007669"/>
    <property type="project" value="UniProtKB-KW"/>
</dbReference>
<evidence type="ECO:0000313" key="4">
    <source>
        <dbReference type="EMBL" id="GEU93382.1"/>
    </source>
</evidence>
<gene>
    <name evidence="4" type="ORF">Tci_065360</name>
</gene>
<dbReference type="GO" id="GO:0006508">
    <property type="term" value="P:proteolysis"/>
    <property type="evidence" value="ECO:0007669"/>
    <property type="project" value="UniProtKB-KW"/>
</dbReference>
<evidence type="ECO:0008006" key="5">
    <source>
        <dbReference type="Google" id="ProtNLM"/>
    </source>
</evidence>
<dbReference type="SUPFAM" id="SSF53098">
    <property type="entry name" value="Ribonuclease H-like"/>
    <property type="match status" value="1"/>
</dbReference>
<evidence type="ECO:0000259" key="3">
    <source>
        <dbReference type="Pfam" id="PF25597"/>
    </source>
</evidence>
<sequence length="465" mass="53900">MALAEDNYAVSKEGARNDEWVKISMRKRDIKKPIWYLDSGCSRHMTGVKSYLHKYKEQPGPKVVFRDDSTCTTKGYGSIKCNGIVFTKFDEKRGTIFNSYKEVVMIALRTCSSKIQNNKQTGKTKSCYWYSLTYLLKDKPCSSCKKGKHHRAIFKTKNTSSIKKCLHLLHMDLFRPVTPRRKVKHRKLSCPSSKELKIKMTSKSNNSDLTMVLISRIASLSTFVIKKGFLKTSPLPTHLNKMVLMKNRTLIEAARTMLSGTVFSKQYWTEVVATACYTQNRSAIMKRHLKTPYEIFRKRISNINVLYVFECLVYIHNHKDHLGKFDEKADDGYLLGYSLVSKAFRVFNTIRQQTKETYHITFDESPDAIKFSKPSVDNINIAKNERYPPNEYLHPYERSQSYQTNSNDVSFMEPYKCPESVVLKTKVLSDQNGQADQNDHNDQFVQNDEILNDDHFEQSNHNNNE</sequence>
<feature type="domain" description="Retroviral polymerase SH3-like" evidence="3">
    <location>
        <begin position="311"/>
        <end position="365"/>
    </location>
</feature>
<dbReference type="InterPro" id="IPR057670">
    <property type="entry name" value="SH3_retrovirus"/>
</dbReference>
<dbReference type="PANTHER" id="PTHR42648">
    <property type="entry name" value="TRANSPOSASE, PUTATIVE-RELATED"/>
    <property type="match status" value="1"/>
</dbReference>
<accession>A0A6L2P7Y3</accession>
<keyword evidence="1" id="KW-0645">Protease</keyword>
<organism evidence="4">
    <name type="scientific">Tanacetum cinerariifolium</name>
    <name type="common">Dalmatian daisy</name>
    <name type="synonym">Chrysanthemum cinerariifolium</name>
    <dbReference type="NCBI Taxonomy" id="118510"/>
    <lineage>
        <taxon>Eukaryota</taxon>
        <taxon>Viridiplantae</taxon>
        <taxon>Streptophyta</taxon>
        <taxon>Embryophyta</taxon>
        <taxon>Tracheophyta</taxon>
        <taxon>Spermatophyta</taxon>
        <taxon>Magnoliopsida</taxon>
        <taxon>eudicotyledons</taxon>
        <taxon>Gunneridae</taxon>
        <taxon>Pentapetalae</taxon>
        <taxon>asterids</taxon>
        <taxon>campanulids</taxon>
        <taxon>Asterales</taxon>
        <taxon>Asteraceae</taxon>
        <taxon>Asteroideae</taxon>
        <taxon>Anthemideae</taxon>
        <taxon>Anthemidinae</taxon>
        <taxon>Tanacetum</taxon>
    </lineage>
</organism>
<keyword evidence="1" id="KW-0378">Hydrolase</keyword>
<evidence type="ECO:0000256" key="1">
    <source>
        <dbReference type="ARBA" id="ARBA00022670"/>
    </source>
</evidence>
<protein>
    <recommendedName>
        <fullName evidence="5">Retrovirus-related Pol polyprotein from transposon TNT 1-94</fullName>
    </recommendedName>
</protein>
<dbReference type="InterPro" id="IPR012337">
    <property type="entry name" value="RNaseH-like_sf"/>
</dbReference>
<name>A0A6L2P7Y3_TANCI</name>
<dbReference type="EMBL" id="BKCJ010010839">
    <property type="protein sequence ID" value="GEU93382.1"/>
    <property type="molecule type" value="Genomic_DNA"/>
</dbReference>
<reference evidence="4" key="1">
    <citation type="journal article" date="2019" name="Sci. Rep.">
        <title>Draft genome of Tanacetum cinerariifolium, the natural source of mosquito coil.</title>
        <authorList>
            <person name="Yamashiro T."/>
            <person name="Shiraishi A."/>
            <person name="Satake H."/>
            <person name="Nakayama K."/>
        </authorList>
    </citation>
    <scope>NUCLEOTIDE SEQUENCE</scope>
</reference>
<feature type="domain" description="Retrovirus-related Pol polyprotein from transposon TNT 1-94-like beta-barrel" evidence="2">
    <location>
        <begin position="35"/>
        <end position="82"/>
    </location>
</feature>
<dbReference type="PANTHER" id="PTHR42648:SF32">
    <property type="entry name" value="RIBONUCLEASE H-LIKE DOMAIN, GAG-PRE-INTEGRASE DOMAIN PROTEIN-RELATED"/>
    <property type="match status" value="1"/>
</dbReference>
<evidence type="ECO:0000259" key="2">
    <source>
        <dbReference type="Pfam" id="PF22936"/>
    </source>
</evidence>
<dbReference type="Pfam" id="PF25597">
    <property type="entry name" value="SH3_retrovirus"/>
    <property type="match status" value="1"/>
</dbReference>
<proteinExistence type="predicted"/>
<dbReference type="Pfam" id="PF22936">
    <property type="entry name" value="Pol_BBD"/>
    <property type="match status" value="1"/>
</dbReference>
<dbReference type="InterPro" id="IPR039537">
    <property type="entry name" value="Retrotran_Ty1/copia-like"/>
</dbReference>
<dbReference type="InterPro" id="IPR054722">
    <property type="entry name" value="PolX-like_BBD"/>
</dbReference>
<dbReference type="AlphaFoldDB" id="A0A6L2P7Y3"/>
<comment type="caution">
    <text evidence="4">The sequence shown here is derived from an EMBL/GenBank/DDBJ whole genome shotgun (WGS) entry which is preliminary data.</text>
</comment>